<dbReference type="SUPFAM" id="SSF51905">
    <property type="entry name" value="FAD/NAD(P)-binding domain"/>
    <property type="match status" value="1"/>
</dbReference>
<dbReference type="InterPro" id="IPR027545">
    <property type="entry name" value="Kynurenine_monooxygenase"/>
</dbReference>
<comment type="cofactor">
    <cofactor evidence="1 9">
        <name>FAD</name>
        <dbReference type="ChEBI" id="CHEBI:57692"/>
    </cofactor>
</comment>
<dbReference type="AlphaFoldDB" id="K1R704"/>
<keyword evidence="5 9" id="KW-0521">NADP</keyword>
<keyword evidence="9" id="KW-0496">Mitochondrion</keyword>
<comment type="similarity">
    <text evidence="9">Belongs to the aromatic-ring hydroxylase family. KMO subfamily.</text>
</comment>
<evidence type="ECO:0000256" key="9">
    <source>
        <dbReference type="HAMAP-Rule" id="MF_03018"/>
    </source>
</evidence>
<evidence type="ECO:0000256" key="7">
    <source>
        <dbReference type="ARBA" id="ARBA00023033"/>
    </source>
</evidence>
<gene>
    <name evidence="9" type="primary">KMO</name>
    <name evidence="11" type="ORF">CGI_10015353</name>
</gene>
<dbReference type="GO" id="GO:0071949">
    <property type="term" value="F:FAD binding"/>
    <property type="evidence" value="ECO:0007669"/>
    <property type="project" value="InterPro"/>
</dbReference>
<dbReference type="GO" id="GO:0043420">
    <property type="term" value="P:anthranilate metabolic process"/>
    <property type="evidence" value="ECO:0007669"/>
    <property type="project" value="UniProtKB-UniRule"/>
</dbReference>
<comment type="function">
    <text evidence="9">Catalyzes the hydroxylation of L-kynurenine (L-Kyn) to form 3-hydroxy-L-kynurenine (L-3OHKyn). Required for synthesis of quinolinic acid.</text>
</comment>
<keyword evidence="3 9" id="KW-0662">Pyridine nucleotide biosynthesis</keyword>
<protein>
    <recommendedName>
        <fullName evidence="9">Kynurenine 3-monooxygenase</fullName>
        <ecNumber evidence="9">1.14.13.9</ecNumber>
    </recommendedName>
    <alternativeName>
        <fullName evidence="9">Kynurenine 3-hydroxylase</fullName>
    </alternativeName>
</protein>
<dbReference type="GO" id="GO:0004502">
    <property type="term" value="F:kynurenine 3-monooxygenase activity"/>
    <property type="evidence" value="ECO:0007669"/>
    <property type="project" value="UniProtKB-UniRule"/>
</dbReference>
<keyword evidence="2 9" id="KW-0285">Flavoprotein</keyword>
<sequence>MSEKHLVIVGAGLVGTLNAILLAKRNLTVSVYEKRRDLRREPPPSGRRTTNLALTSRGMAALKQVGVAEQIAPYQVAMFARMVHEVDGTMHPLYYGRKEQFILSTQRNKLNEILLNAAEKFPNLTCFFEHKLTSCNLKTGQLEFLHKGKKVRVQADVVFGNDGAHSTIRLEMMKCSLMDVQQIYVPYGYIELPVAKTKNNDFALEPQHLHLWPRDDFLMLCTANWDRTFNIALFMRFETFSSLKTEDDAVEFFKKHFPDALALVGEKNLRSSFPTWCPYPMVTIKCSPYHIEGKALIMGDAAHAMLPFLAQGVNSGFEDCMLLNSLLDIHKDNFAAAFSEYSRCRKADAHAVCDLTLYNFLEMRQLVNTKTFRLKKKLDNILHAILPNNWIPLYSMVAFTDIRYHICKQRKQYQDQILNCILVLGAALLFFLLITTSYACNIHQPNRFEMKGYSSRRIQ</sequence>
<evidence type="ECO:0000256" key="2">
    <source>
        <dbReference type="ARBA" id="ARBA00022630"/>
    </source>
</evidence>
<accession>K1R704</accession>
<evidence type="ECO:0000256" key="6">
    <source>
        <dbReference type="ARBA" id="ARBA00023002"/>
    </source>
</evidence>
<dbReference type="FunFam" id="3.50.50.60:FF:000185">
    <property type="entry name" value="Kynurenine 3-monooxygenase"/>
    <property type="match status" value="1"/>
</dbReference>
<organism evidence="11">
    <name type="scientific">Magallana gigas</name>
    <name type="common">Pacific oyster</name>
    <name type="synonym">Crassostrea gigas</name>
    <dbReference type="NCBI Taxonomy" id="29159"/>
    <lineage>
        <taxon>Eukaryota</taxon>
        <taxon>Metazoa</taxon>
        <taxon>Spiralia</taxon>
        <taxon>Lophotrochozoa</taxon>
        <taxon>Mollusca</taxon>
        <taxon>Bivalvia</taxon>
        <taxon>Autobranchia</taxon>
        <taxon>Pteriomorphia</taxon>
        <taxon>Ostreida</taxon>
        <taxon>Ostreoidea</taxon>
        <taxon>Ostreidae</taxon>
        <taxon>Magallana</taxon>
    </lineage>
</organism>
<dbReference type="GO" id="GO:0006569">
    <property type="term" value="P:L-tryptophan catabolic process"/>
    <property type="evidence" value="ECO:0007669"/>
    <property type="project" value="UniProtKB-UniRule"/>
</dbReference>
<dbReference type="UniPathway" id="UPA00253">
    <property type="reaction ID" value="UER00328"/>
</dbReference>
<evidence type="ECO:0000313" key="11">
    <source>
        <dbReference type="EMBL" id="EKC29776.1"/>
    </source>
</evidence>
<dbReference type="EMBL" id="JH815750">
    <property type="protein sequence ID" value="EKC29776.1"/>
    <property type="molecule type" value="Genomic_DNA"/>
</dbReference>
<dbReference type="FunCoup" id="K1R704">
    <property type="interactions" value="160"/>
</dbReference>
<keyword evidence="7 9" id="KW-0503">Monooxygenase</keyword>
<proteinExistence type="inferred from homology"/>
<dbReference type="Gene3D" id="3.50.50.60">
    <property type="entry name" value="FAD/NAD(P)-binding domain"/>
    <property type="match status" value="1"/>
</dbReference>
<dbReference type="InterPro" id="IPR002938">
    <property type="entry name" value="FAD-bd"/>
</dbReference>
<comment type="pathway">
    <text evidence="9">Cofactor biosynthesis; NAD(+) biosynthesis; quinolinate from L-kynurenine: step 1/3.</text>
</comment>
<dbReference type="GO" id="GO:0019805">
    <property type="term" value="P:quinolinate biosynthetic process"/>
    <property type="evidence" value="ECO:0007669"/>
    <property type="project" value="UniProtKB-UniRule"/>
</dbReference>
<keyword evidence="4 9" id="KW-0274">FAD</keyword>
<comment type="catalytic activity">
    <reaction evidence="8 9">
        <text>L-kynurenine + NADPH + O2 + H(+) = 3-hydroxy-L-kynurenine + NADP(+) + H2O</text>
        <dbReference type="Rhea" id="RHEA:20545"/>
        <dbReference type="ChEBI" id="CHEBI:15377"/>
        <dbReference type="ChEBI" id="CHEBI:15378"/>
        <dbReference type="ChEBI" id="CHEBI:15379"/>
        <dbReference type="ChEBI" id="CHEBI:57783"/>
        <dbReference type="ChEBI" id="CHEBI:57959"/>
        <dbReference type="ChEBI" id="CHEBI:58125"/>
        <dbReference type="ChEBI" id="CHEBI:58349"/>
        <dbReference type="EC" id="1.14.13.9"/>
    </reaction>
</comment>
<dbReference type="InterPro" id="IPR036188">
    <property type="entry name" value="FAD/NAD-bd_sf"/>
</dbReference>
<dbReference type="HOGENOM" id="CLU_023210_0_1_1"/>
<dbReference type="PANTHER" id="PTHR46028:SF2">
    <property type="entry name" value="KYNURENINE 3-MONOOXYGENASE"/>
    <property type="match status" value="1"/>
</dbReference>
<dbReference type="Pfam" id="PF01494">
    <property type="entry name" value="FAD_binding_3"/>
    <property type="match status" value="1"/>
</dbReference>
<dbReference type="InParanoid" id="K1R704"/>
<evidence type="ECO:0000259" key="10">
    <source>
        <dbReference type="Pfam" id="PF01494"/>
    </source>
</evidence>
<reference evidence="11" key="1">
    <citation type="journal article" date="2012" name="Nature">
        <title>The oyster genome reveals stress adaptation and complexity of shell formation.</title>
        <authorList>
            <person name="Zhang G."/>
            <person name="Fang X."/>
            <person name="Guo X."/>
            <person name="Li L."/>
            <person name="Luo R."/>
            <person name="Xu F."/>
            <person name="Yang P."/>
            <person name="Zhang L."/>
            <person name="Wang X."/>
            <person name="Qi H."/>
            <person name="Xiong Z."/>
            <person name="Que H."/>
            <person name="Xie Y."/>
            <person name="Holland P.W."/>
            <person name="Paps J."/>
            <person name="Zhu Y."/>
            <person name="Wu F."/>
            <person name="Chen Y."/>
            <person name="Wang J."/>
            <person name="Peng C."/>
            <person name="Meng J."/>
            <person name="Yang L."/>
            <person name="Liu J."/>
            <person name="Wen B."/>
            <person name="Zhang N."/>
            <person name="Huang Z."/>
            <person name="Zhu Q."/>
            <person name="Feng Y."/>
            <person name="Mount A."/>
            <person name="Hedgecock D."/>
            <person name="Xu Z."/>
            <person name="Liu Y."/>
            <person name="Domazet-Loso T."/>
            <person name="Du Y."/>
            <person name="Sun X."/>
            <person name="Zhang S."/>
            <person name="Liu B."/>
            <person name="Cheng P."/>
            <person name="Jiang X."/>
            <person name="Li J."/>
            <person name="Fan D."/>
            <person name="Wang W."/>
            <person name="Fu W."/>
            <person name="Wang T."/>
            <person name="Wang B."/>
            <person name="Zhang J."/>
            <person name="Peng Z."/>
            <person name="Li Y."/>
            <person name="Li N."/>
            <person name="Wang J."/>
            <person name="Chen M."/>
            <person name="He Y."/>
            <person name="Tan F."/>
            <person name="Song X."/>
            <person name="Zheng Q."/>
            <person name="Huang R."/>
            <person name="Yang H."/>
            <person name="Du X."/>
            <person name="Chen L."/>
            <person name="Yang M."/>
            <person name="Gaffney P.M."/>
            <person name="Wang S."/>
            <person name="Luo L."/>
            <person name="She Z."/>
            <person name="Ming Y."/>
            <person name="Huang W."/>
            <person name="Zhang S."/>
            <person name="Huang B."/>
            <person name="Zhang Y."/>
            <person name="Qu T."/>
            <person name="Ni P."/>
            <person name="Miao G."/>
            <person name="Wang J."/>
            <person name="Wang Q."/>
            <person name="Steinberg C.E."/>
            <person name="Wang H."/>
            <person name="Li N."/>
            <person name="Qian L."/>
            <person name="Zhang G."/>
            <person name="Li Y."/>
            <person name="Yang H."/>
            <person name="Liu X."/>
            <person name="Wang J."/>
            <person name="Yin Y."/>
            <person name="Wang J."/>
        </authorList>
    </citation>
    <scope>NUCLEOTIDE SEQUENCE [LARGE SCALE GENOMIC DNA]</scope>
    <source>
        <strain evidence="11">05x7-T-G4-1.051#20</strain>
    </source>
</reference>
<evidence type="ECO:0000256" key="8">
    <source>
        <dbReference type="ARBA" id="ARBA00047818"/>
    </source>
</evidence>
<feature type="domain" description="FAD-binding" evidence="10">
    <location>
        <begin position="7"/>
        <end position="351"/>
    </location>
</feature>
<dbReference type="EC" id="1.14.13.9" evidence="9"/>
<comment type="subcellular location">
    <subcellularLocation>
        <location evidence="9">Mitochondrion</location>
    </subcellularLocation>
</comment>
<dbReference type="PANTHER" id="PTHR46028">
    <property type="entry name" value="KYNURENINE 3-MONOOXYGENASE"/>
    <property type="match status" value="1"/>
</dbReference>
<name>K1R704_MAGGI</name>
<evidence type="ECO:0000256" key="5">
    <source>
        <dbReference type="ARBA" id="ARBA00022857"/>
    </source>
</evidence>
<evidence type="ECO:0000256" key="3">
    <source>
        <dbReference type="ARBA" id="ARBA00022642"/>
    </source>
</evidence>
<evidence type="ECO:0000256" key="4">
    <source>
        <dbReference type="ARBA" id="ARBA00022827"/>
    </source>
</evidence>
<keyword evidence="6 9" id="KW-0560">Oxidoreductase</keyword>
<dbReference type="PRINTS" id="PR00420">
    <property type="entry name" value="RNGMNOXGNASE"/>
</dbReference>
<evidence type="ECO:0000256" key="1">
    <source>
        <dbReference type="ARBA" id="ARBA00001974"/>
    </source>
</evidence>
<dbReference type="GO" id="GO:0034354">
    <property type="term" value="P:'de novo' NAD+ biosynthetic process from L-tryptophan"/>
    <property type="evidence" value="ECO:0007669"/>
    <property type="project" value="UniProtKB-UniRule"/>
</dbReference>
<dbReference type="HAMAP" id="MF_01971">
    <property type="entry name" value="Kynurenine_monooxygenase"/>
    <property type="match status" value="1"/>
</dbReference>
<dbReference type="GO" id="GO:0070189">
    <property type="term" value="P:kynurenine metabolic process"/>
    <property type="evidence" value="ECO:0007669"/>
    <property type="project" value="TreeGrafter"/>
</dbReference>
<dbReference type="GO" id="GO:0005741">
    <property type="term" value="C:mitochondrial outer membrane"/>
    <property type="evidence" value="ECO:0007669"/>
    <property type="project" value="TreeGrafter"/>
</dbReference>